<accession>A0ABW0W214</accession>
<feature type="domain" description="Xylose isomerase-like TIM barrel" evidence="1">
    <location>
        <begin position="57"/>
        <end position="253"/>
    </location>
</feature>
<evidence type="ECO:0000313" key="2">
    <source>
        <dbReference type="EMBL" id="MFC5650461.1"/>
    </source>
</evidence>
<dbReference type="PANTHER" id="PTHR12110">
    <property type="entry name" value="HYDROXYPYRUVATE ISOMERASE"/>
    <property type="match status" value="1"/>
</dbReference>
<proteinExistence type="predicted"/>
<keyword evidence="3" id="KW-1185">Reference proteome</keyword>
<dbReference type="EMBL" id="JBHSOW010000056">
    <property type="protein sequence ID" value="MFC5650461.1"/>
    <property type="molecule type" value="Genomic_DNA"/>
</dbReference>
<comment type="caution">
    <text evidence="2">The sequence shown here is derived from an EMBL/GenBank/DDBJ whole genome shotgun (WGS) entry which is preliminary data.</text>
</comment>
<sequence length="267" mass="30269">MLKLSVGAFSFFNTMQAGKMDIFGYLESVKFRYRLDTVDLWNGFFGTEDESGLVLLPGEEKIRKIREAIDEKGLTVANIALDGVHLIDQGADLRERLYQNALLHLRASEILGAKTVRIDICSSRTDEITEQDFDYIVNRYREYCDRAAEHGYTVGPENHMGAALNPHLLKRIAEAVDRPNFGILLHLKRWKPEFADGDAIVAPWVVHTHIDAKTVASSDVVGSIRALEQAGYNGFWAVEYNAKENQYAEMEWMLAAVKRLFYHKAQA</sequence>
<protein>
    <submittedName>
        <fullName evidence="2">Sugar phosphate isomerase/epimerase family protein</fullName>
    </submittedName>
</protein>
<gene>
    <name evidence="2" type="ORF">ACFPYJ_15295</name>
</gene>
<keyword evidence="2" id="KW-0413">Isomerase</keyword>
<dbReference type="SUPFAM" id="SSF51658">
    <property type="entry name" value="Xylose isomerase-like"/>
    <property type="match status" value="1"/>
</dbReference>
<dbReference type="Pfam" id="PF01261">
    <property type="entry name" value="AP_endonuc_2"/>
    <property type="match status" value="1"/>
</dbReference>
<dbReference type="Proteomes" id="UP001596047">
    <property type="component" value="Unassembled WGS sequence"/>
</dbReference>
<dbReference type="RefSeq" id="WP_379189016.1">
    <property type="nucleotide sequence ID" value="NZ_JBHSOW010000056.1"/>
</dbReference>
<dbReference type="InterPro" id="IPR036237">
    <property type="entry name" value="Xyl_isomerase-like_sf"/>
</dbReference>
<evidence type="ECO:0000313" key="3">
    <source>
        <dbReference type="Proteomes" id="UP001596047"/>
    </source>
</evidence>
<organism evidence="2 3">
    <name type="scientific">Paenibacillus solisilvae</name>
    <dbReference type="NCBI Taxonomy" id="2486751"/>
    <lineage>
        <taxon>Bacteria</taxon>
        <taxon>Bacillati</taxon>
        <taxon>Bacillota</taxon>
        <taxon>Bacilli</taxon>
        <taxon>Bacillales</taxon>
        <taxon>Paenibacillaceae</taxon>
        <taxon>Paenibacillus</taxon>
    </lineage>
</organism>
<dbReference type="Gene3D" id="3.20.20.150">
    <property type="entry name" value="Divalent-metal-dependent TIM barrel enzymes"/>
    <property type="match status" value="1"/>
</dbReference>
<name>A0ABW0W214_9BACL</name>
<reference evidence="3" key="1">
    <citation type="journal article" date="2019" name="Int. J. Syst. Evol. Microbiol.">
        <title>The Global Catalogue of Microorganisms (GCM) 10K type strain sequencing project: providing services to taxonomists for standard genome sequencing and annotation.</title>
        <authorList>
            <consortium name="The Broad Institute Genomics Platform"/>
            <consortium name="The Broad Institute Genome Sequencing Center for Infectious Disease"/>
            <person name="Wu L."/>
            <person name="Ma J."/>
        </authorList>
    </citation>
    <scope>NUCLEOTIDE SEQUENCE [LARGE SCALE GENOMIC DNA]</scope>
    <source>
        <strain evidence="3">CGMCC 1.3240</strain>
    </source>
</reference>
<evidence type="ECO:0000259" key="1">
    <source>
        <dbReference type="Pfam" id="PF01261"/>
    </source>
</evidence>
<dbReference type="GO" id="GO:0016853">
    <property type="term" value="F:isomerase activity"/>
    <property type="evidence" value="ECO:0007669"/>
    <property type="project" value="UniProtKB-KW"/>
</dbReference>
<dbReference type="InterPro" id="IPR013022">
    <property type="entry name" value="Xyl_isomerase-like_TIM-brl"/>
</dbReference>
<dbReference type="InterPro" id="IPR050312">
    <property type="entry name" value="IolE/XylAMocC-like"/>
</dbReference>